<feature type="binding site" evidence="4">
    <location>
        <position position="197"/>
    </location>
    <ligand>
        <name>3-amino-2-oxopropyl phosphate</name>
        <dbReference type="ChEBI" id="CHEBI:57279"/>
    </ligand>
</feature>
<feature type="binding site" evidence="4">
    <location>
        <position position="100"/>
    </location>
    <ligand>
        <name>1-deoxy-D-xylulose 5-phosphate</name>
        <dbReference type="ChEBI" id="CHEBI:57792"/>
    </ligand>
</feature>
<comment type="similarity">
    <text evidence="4">Belongs to the PNP synthase family.</text>
</comment>
<comment type="pathway">
    <text evidence="4">Cofactor biosynthesis; pyridoxine 5'-phosphate biosynthesis; pyridoxine 5'-phosphate from D-erythrose 4-phosphate: step 5/5.</text>
</comment>
<feature type="active site" description="Proton acceptor" evidence="4">
    <location>
        <position position="43"/>
    </location>
</feature>
<dbReference type="InterPro" id="IPR004569">
    <property type="entry name" value="PyrdxlP_synth_PdxJ"/>
</dbReference>
<accession>A0A1C9ZT63</accession>
<comment type="subcellular location">
    <subcellularLocation>
        <location evidence="4">Cytoplasm</location>
    </subcellularLocation>
</comment>
<keyword evidence="7" id="KW-1185">Reference proteome</keyword>
<dbReference type="NCBIfam" id="NF003625">
    <property type="entry name" value="PRK05265.1-3"/>
    <property type="match status" value="1"/>
</dbReference>
<dbReference type="RefSeq" id="WP_015423222.1">
    <property type="nucleotide sequence ID" value="NC_020419.1"/>
</dbReference>
<dbReference type="HAMAP" id="MF_00279">
    <property type="entry name" value="PdxJ"/>
    <property type="match status" value="1"/>
</dbReference>
<evidence type="ECO:0000256" key="4">
    <source>
        <dbReference type="HAMAP-Rule" id="MF_00279"/>
    </source>
</evidence>
<protein>
    <recommendedName>
        <fullName evidence="4 5">Pyridoxine 5'-phosphate synthase</fullName>
        <shortName evidence="4">PNP synthase</shortName>
        <ecNumber evidence="4 5">2.6.99.2</ecNumber>
    </recommendedName>
</protein>
<feature type="binding site" evidence="4">
    <location>
        <position position="45"/>
    </location>
    <ligand>
        <name>1-deoxy-D-xylulose 5-phosphate</name>
        <dbReference type="ChEBI" id="CHEBI:57792"/>
    </ligand>
</feature>
<name>B1GZL2_ENDTX</name>
<comment type="function">
    <text evidence="4">Catalyzes the complicated ring closure reaction between the two acyclic compounds 1-deoxy-D-xylulose-5-phosphate (DXP) and 3-amino-2-oxopropyl phosphate (1-amino-acetone-3-phosphate or AAP) to form pyridoxine 5'-phosphate (PNP) and inorganic phosphate.</text>
</comment>
<feature type="active site" description="Proton acceptor" evidence="4">
    <location>
        <position position="70"/>
    </location>
</feature>
<evidence type="ECO:0000256" key="1">
    <source>
        <dbReference type="ARBA" id="ARBA00022490"/>
    </source>
</evidence>
<dbReference type="PANTHER" id="PTHR30456:SF0">
    <property type="entry name" value="PYRIDOXINE 5'-PHOSPHATE SYNTHASE"/>
    <property type="match status" value="1"/>
</dbReference>
<feature type="active site" description="Proton donor" evidence="4">
    <location>
        <position position="196"/>
    </location>
</feature>
<dbReference type="EC" id="2.6.99.2" evidence="4 5"/>
<dbReference type="NCBIfam" id="TIGR00559">
    <property type="entry name" value="pdxJ"/>
    <property type="match status" value="1"/>
</dbReference>
<feature type="binding site" evidence="4">
    <location>
        <position position="50"/>
    </location>
    <ligand>
        <name>1-deoxy-D-xylulose 5-phosphate</name>
        <dbReference type="ChEBI" id="CHEBI:57792"/>
    </ligand>
</feature>
<keyword evidence="2 4" id="KW-0808">Transferase</keyword>
<dbReference type="GO" id="GO:0008615">
    <property type="term" value="P:pyridoxine biosynthetic process"/>
    <property type="evidence" value="ECO:0007669"/>
    <property type="project" value="UniProtKB-UniRule"/>
</dbReference>
<dbReference type="AlphaFoldDB" id="B1GZL2"/>
<reference evidence="7" key="1">
    <citation type="journal article" date="2008" name="Proc. Natl. Acad. Sci. U.S.A.">
        <title>Complete genome of the uncultured termite group 1 bacteria in a single host protist cell.</title>
        <authorList>
            <person name="Hongoh Y."/>
            <person name="Sharma V.K."/>
            <person name="Prakash T."/>
            <person name="Noda S."/>
            <person name="Taylor T.D."/>
            <person name="Kudo T."/>
            <person name="Sakaki Y."/>
            <person name="Toyoda A."/>
            <person name="Hattori M."/>
            <person name="Ohkuma M."/>
        </authorList>
    </citation>
    <scope>NUCLEOTIDE SEQUENCE [LARGE SCALE GENOMIC DNA]</scope>
    <source>
        <strain evidence="7">Rs-D17 genomovar Ri2008</strain>
    </source>
</reference>
<dbReference type="CDD" id="cd00003">
    <property type="entry name" value="PNPsynthase"/>
    <property type="match status" value="1"/>
</dbReference>
<evidence type="ECO:0000256" key="3">
    <source>
        <dbReference type="ARBA" id="ARBA00023096"/>
    </source>
</evidence>
<dbReference type="UniPathway" id="UPA00244">
    <property type="reaction ID" value="UER00313"/>
</dbReference>
<evidence type="ECO:0000313" key="6">
    <source>
        <dbReference type="EMBL" id="BAG13694.1"/>
    </source>
</evidence>
<dbReference type="PATRIC" id="fig|471821.5.peg.319"/>
<feature type="binding site" evidence="4">
    <location>
        <begin position="9"/>
        <end position="10"/>
    </location>
    <ligand>
        <name>1-deoxy-D-xylulose 5-phosphate</name>
        <dbReference type="ChEBI" id="CHEBI:57792"/>
    </ligand>
</feature>
<dbReference type="GO" id="GO:0033856">
    <property type="term" value="F:pyridoxine 5'-phosphate synthase activity"/>
    <property type="evidence" value="ECO:0007669"/>
    <property type="project" value="UniProtKB-UniRule"/>
</dbReference>
<dbReference type="OrthoDB" id="9806590at2"/>
<evidence type="ECO:0000256" key="5">
    <source>
        <dbReference type="NCBIfam" id="TIGR00559"/>
    </source>
</evidence>
<keyword evidence="1 4" id="KW-0963">Cytoplasm</keyword>
<comment type="subunit">
    <text evidence="4">Homooctamer; tetramer of dimers.</text>
</comment>
<accession>B1GZL2</accession>
<evidence type="ECO:0000256" key="2">
    <source>
        <dbReference type="ARBA" id="ARBA00022679"/>
    </source>
</evidence>
<dbReference type="STRING" id="471821.TGRD_211"/>
<proteinExistence type="inferred from homology"/>
<dbReference type="InterPro" id="IPR013785">
    <property type="entry name" value="Aldolase_TIM"/>
</dbReference>
<dbReference type="Pfam" id="PF03740">
    <property type="entry name" value="PdxJ"/>
    <property type="match status" value="1"/>
</dbReference>
<dbReference type="HOGENOM" id="CLU_074563_0_0_0"/>
<dbReference type="EMBL" id="AP009510">
    <property type="protein sequence ID" value="BAG13694.1"/>
    <property type="molecule type" value="Genomic_DNA"/>
</dbReference>
<dbReference type="Proteomes" id="UP000001691">
    <property type="component" value="Chromosome"/>
</dbReference>
<evidence type="ECO:0000313" key="7">
    <source>
        <dbReference type="Proteomes" id="UP000001691"/>
    </source>
</evidence>
<sequence length="244" mass="27088">MVKLGVNIDHIATIRQARKEDFPSVIKAAAICEKSGADGITVHLREDRRHIQDEDVYDLRKSLKIKLNLEMAASEEIVKIALDVKPDFVCMVPEKRQELTTEGGLDVKAHKSKLASIVARLQKAGIIVSVFIDANTEQVLACSEIKADSIELHTGKYAKFFKENGTDSSEFKEEMERLSEASRKAVKKGLILNAGHGLDYDNVERICNIPGMNEFNIGFSIIAESVFAGLETAVRNMKELISKD</sequence>
<dbReference type="KEGG" id="eti:RSTT_189"/>
<dbReference type="PANTHER" id="PTHR30456">
    <property type="entry name" value="PYRIDOXINE 5'-PHOSPHATE SYNTHASE"/>
    <property type="match status" value="1"/>
</dbReference>
<keyword evidence="3 4" id="KW-0664">Pyridoxine biosynthesis</keyword>
<dbReference type="SUPFAM" id="SSF63892">
    <property type="entry name" value="Pyridoxine 5'-phosphate synthase"/>
    <property type="match status" value="1"/>
</dbReference>
<dbReference type="Gene3D" id="3.20.20.70">
    <property type="entry name" value="Aldolase class I"/>
    <property type="match status" value="1"/>
</dbReference>
<gene>
    <name evidence="4" type="primary">pdxJ</name>
    <name evidence="6" type="ordered locus">TGRD_210</name>
</gene>
<comment type="catalytic activity">
    <reaction evidence="4">
        <text>3-amino-2-oxopropyl phosphate + 1-deoxy-D-xylulose 5-phosphate = pyridoxine 5'-phosphate + phosphate + 2 H2O + H(+)</text>
        <dbReference type="Rhea" id="RHEA:15265"/>
        <dbReference type="ChEBI" id="CHEBI:15377"/>
        <dbReference type="ChEBI" id="CHEBI:15378"/>
        <dbReference type="ChEBI" id="CHEBI:43474"/>
        <dbReference type="ChEBI" id="CHEBI:57279"/>
        <dbReference type="ChEBI" id="CHEBI:57792"/>
        <dbReference type="ChEBI" id="CHEBI:58589"/>
        <dbReference type="EC" id="2.6.99.2"/>
    </reaction>
</comment>
<feature type="binding site" evidence="4">
    <location>
        <position position="7"/>
    </location>
    <ligand>
        <name>3-amino-2-oxopropyl phosphate</name>
        <dbReference type="ChEBI" id="CHEBI:57279"/>
    </ligand>
</feature>
<feature type="binding site" evidence="4">
    <location>
        <position position="18"/>
    </location>
    <ligand>
        <name>3-amino-2-oxopropyl phosphate</name>
        <dbReference type="ChEBI" id="CHEBI:57279"/>
    </ligand>
</feature>
<feature type="binding site" evidence="4">
    <location>
        <begin position="218"/>
        <end position="219"/>
    </location>
    <ligand>
        <name>3-amino-2-oxopropyl phosphate</name>
        <dbReference type="ChEBI" id="CHEBI:57279"/>
    </ligand>
</feature>
<dbReference type="NCBIfam" id="NF003627">
    <property type="entry name" value="PRK05265.1-5"/>
    <property type="match status" value="1"/>
</dbReference>
<dbReference type="KEGG" id="rsd:TGRD_210"/>
<feature type="site" description="Transition state stabilizer" evidence="4">
    <location>
        <position position="151"/>
    </location>
</feature>
<dbReference type="InterPro" id="IPR036130">
    <property type="entry name" value="Pyridoxine-5'_phos_synth"/>
</dbReference>
<dbReference type="GO" id="GO:0005829">
    <property type="term" value="C:cytosol"/>
    <property type="evidence" value="ECO:0007669"/>
    <property type="project" value="TreeGrafter"/>
</dbReference>
<organism evidence="6 7">
    <name type="scientific">Endomicrobium trichonymphae</name>
    <dbReference type="NCBI Taxonomy" id="1408204"/>
    <lineage>
        <taxon>Bacteria</taxon>
        <taxon>Pseudomonadati</taxon>
        <taxon>Elusimicrobiota</taxon>
        <taxon>Endomicrobiia</taxon>
        <taxon>Endomicrobiales</taxon>
        <taxon>Endomicrobiaceae</taxon>
        <taxon>Candidatus Endomicrobiellum</taxon>
    </lineage>
</organism>